<keyword evidence="17" id="KW-0966">Cell projection</keyword>
<keyword evidence="8" id="KW-0653">Protein transport</keyword>
<keyword evidence="6" id="KW-0547">Nucleotide-binding</keyword>
<dbReference type="SMART" id="SM00382">
    <property type="entry name" value="AAA"/>
    <property type="match status" value="1"/>
</dbReference>
<dbReference type="GO" id="GO:0005525">
    <property type="term" value="F:GTP binding"/>
    <property type="evidence" value="ECO:0007669"/>
    <property type="project" value="UniProtKB-UniRule"/>
</dbReference>
<evidence type="ECO:0000256" key="12">
    <source>
        <dbReference type="ARBA" id="ARBA00025337"/>
    </source>
</evidence>
<dbReference type="NCBIfam" id="TIGR03499">
    <property type="entry name" value="FlhF"/>
    <property type="match status" value="1"/>
</dbReference>
<sequence>MIIKKFKAETEKDAILLAKEELGGNAVVMNIKTTTPTGFFKFLRKPYVEVTAAIDENIEYKPKTEQTPEKIQEKPAIKPQVNEVSAIEKKLNDLQGLLEKQLSDSKIKEMRDTSKVITNTEKQSEVAGDFSESFETEKNHKEEDAQADKNTNAEKKENRLNACMQLIHRQLINNEVDEKYVNEITSEIESTIKKDAQLDRILGAVYQKLVLKLGQPSLVDITPGKTKYVFFLGPTGVGKTTTIAKIASSFKLKEKRSVGLLTADTYRIAAVEQLRTYANILGIPLSVVYSASEIEEARKELDRYEVVLVDTAGRSDKNKEQIAELKRLLNAIPEEDREVYLVLSATTKYNDLTRITDVYKNVARYKLIFTKVDETGTIGNIYNILMYTGADLSYMTFGQNVPDDIGAADTQAIAKQLLL</sequence>
<dbReference type="GO" id="GO:0003924">
    <property type="term" value="F:GTPase activity"/>
    <property type="evidence" value="ECO:0007669"/>
    <property type="project" value="UniProtKB-UniRule"/>
</dbReference>
<comment type="function">
    <text evidence="12">Necessary for flagellar biosynthesis. May be involved in translocation of the flagellum.</text>
</comment>
<evidence type="ECO:0000256" key="14">
    <source>
        <dbReference type="SAM" id="MobiDB-lite"/>
    </source>
</evidence>
<protein>
    <recommendedName>
        <fullName evidence="3 13">Flagellar biosynthesis protein FlhF</fullName>
    </recommendedName>
</protein>
<dbReference type="Pfam" id="PF00448">
    <property type="entry name" value="SRP54"/>
    <property type="match status" value="1"/>
</dbReference>
<dbReference type="eggNOG" id="COG1419">
    <property type="taxonomic scope" value="Bacteria"/>
</dbReference>
<keyword evidence="11" id="KW-1006">Bacterial flagellum protein export</keyword>
<dbReference type="GO" id="GO:0015031">
    <property type="term" value="P:protein transport"/>
    <property type="evidence" value="ECO:0007669"/>
    <property type="project" value="UniProtKB-KW"/>
</dbReference>
<keyword evidence="5" id="KW-1003">Cell membrane</keyword>
<evidence type="ECO:0000259" key="15">
    <source>
        <dbReference type="SMART" id="SM00382"/>
    </source>
</evidence>
<evidence type="ECO:0000256" key="9">
    <source>
        <dbReference type="ARBA" id="ARBA00023134"/>
    </source>
</evidence>
<evidence type="ECO:0000256" key="6">
    <source>
        <dbReference type="ARBA" id="ARBA00022741"/>
    </source>
</evidence>
<evidence type="ECO:0000256" key="3">
    <source>
        <dbReference type="ARBA" id="ARBA00014919"/>
    </source>
</evidence>
<comment type="subcellular location">
    <subcellularLocation>
        <location evidence="1">Cell membrane</location>
        <topology evidence="1">Peripheral membrane protein</topology>
        <orientation evidence="1">Cytoplasmic side</orientation>
    </subcellularLocation>
</comment>
<dbReference type="Proteomes" id="UP000018227">
    <property type="component" value="Unassembled WGS sequence"/>
</dbReference>
<dbReference type="STRING" id="592026.GCWU0000282_002767"/>
<dbReference type="EMBL" id="ACIL03000017">
    <property type="protein sequence ID" value="ESL01949.1"/>
    <property type="molecule type" value="Genomic_DNA"/>
</dbReference>
<dbReference type="CDD" id="cd17873">
    <property type="entry name" value="FlhF"/>
    <property type="match status" value="1"/>
</dbReference>
<dbReference type="InterPro" id="IPR003593">
    <property type="entry name" value="AAA+_ATPase"/>
</dbReference>
<evidence type="ECO:0000256" key="5">
    <source>
        <dbReference type="ARBA" id="ARBA00022475"/>
    </source>
</evidence>
<dbReference type="RefSeq" id="WP_023355611.1">
    <property type="nucleotide sequence ID" value="NZ_KI535370.1"/>
</dbReference>
<dbReference type="OrthoDB" id="9778554at2"/>
<evidence type="ECO:0000256" key="2">
    <source>
        <dbReference type="ARBA" id="ARBA00008531"/>
    </source>
</evidence>
<name>V2XIE8_9FIRM</name>
<evidence type="ECO:0000256" key="10">
    <source>
        <dbReference type="ARBA" id="ARBA00023136"/>
    </source>
</evidence>
<feature type="compositionally biased region" description="Basic and acidic residues" evidence="14">
    <location>
        <begin position="135"/>
        <end position="154"/>
    </location>
</feature>
<dbReference type="FunFam" id="3.40.50.300:FF:000695">
    <property type="entry name" value="Flagellar biosynthesis regulator FlhF"/>
    <property type="match status" value="1"/>
</dbReference>
<evidence type="ECO:0000256" key="13">
    <source>
        <dbReference type="NCBIfam" id="TIGR03499"/>
    </source>
</evidence>
<dbReference type="InterPro" id="IPR000897">
    <property type="entry name" value="SRP54_GTPase_dom"/>
</dbReference>
<keyword evidence="17" id="KW-0969">Cilium</keyword>
<keyword evidence="9" id="KW-0342">GTP-binding</keyword>
<keyword evidence="17" id="KW-0282">Flagellum</keyword>
<evidence type="ECO:0000256" key="1">
    <source>
        <dbReference type="ARBA" id="ARBA00004413"/>
    </source>
</evidence>
<evidence type="ECO:0000256" key="11">
    <source>
        <dbReference type="ARBA" id="ARBA00023225"/>
    </source>
</evidence>
<dbReference type="HOGENOM" id="CLU_009301_11_4_9"/>
<dbReference type="GO" id="GO:0005047">
    <property type="term" value="F:signal recognition particle binding"/>
    <property type="evidence" value="ECO:0007669"/>
    <property type="project" value="TreeGrafter"/>
</dbReference>
<dbReference type="GO" id="GO:0006614">
    <property type="term" value="P:SRP-dependent cotranslational protein targeting to membrane"/>
    <property type="evidence" value="ECO:0007669"/>
    <property type="project" value="UniProtKB-UniRule"/>
</dbReference>
<evidence type="ECO:0000259" key="16">
    <source>
        <dbReference type="SMART" id="SM00962"/>
    </source>
</evidence>
<dbReference type="SUPFAM" id="SSF52540">
    <property type="entry name" value="P-loop containing nucleoside triphosphate hydrolases"/>
    <property type="match status" value="1"/>
</dbReference>
<dbReference type="PANTHER" id="PTHR43134:SF3">
    <property type="entry name" value="FLAGELLAR BIOSYNTHESIS PROTEIN FLHF"/>
    <property type="match status" value="1"/>
</dbReference>
<organism evidence="17 18">
    <name type="scientific">Catonella morbi ATCC 51271</name>
    <dbReference type="NCBI Taxonomy" id="592026"/>
    <lineage>
        <taxon>Bacteria</taxon>
        <taxon>Bacillati</taxon>
        <taxon>Bacillota</taxon>
        <taxon>Clostridia</taxon>
        <taxon>Lachnospirales</taxon>
        <taxon>Lachnospiraceae</taxon>
        <taxon>Catonella</taxon>
    </lineage>
</organism>
<dbReference type="PANTHER" id="PTHR43134">
    <property type="entry name" value="SIGNAL RECOGNITION PARTICLE RECEPTOR SUBUNIT ALPHA"/>
    <property type="match status" value="1"/>
</dbReference>
<gene>
    <name evidence="17" type="ORF">GCWU0000282_002767</name>
</gene>
<dbReference type="Gene3D" id="3.40.50.300">
    <property type="entry name" value="P-loop containing nucleotide triphosphate hydrolases"/>
    <property type="match status" value="1"/>
</dbReference>
<proteinExistence type="inferred from homology"/>
<comment type="similarity">
    <text evidence="2">Belongs to the GTP-binding SRP family.</text>
</comment>
<keyword evidence="7" id="KW-1005">Bacterial flagellum biogenesis</keyword>
<evidence type="ECO:0000313" key="18">
    <source>
        <dbReference type="Proteomes" id="UP000018227"/>
    </source>
</evidence>
<comment type="caution">
    <text evidence="17">The sequence shown here is derived from an EMBL/GenBank/DDBJ whole genome shotgun (WGS) entry which is preliminary data.</text>
</comment>
<evidence type="ECO:0000256" key="7">
    <source>
        <dbReference type="ARBA" id="ARBA00022795"/>
    </source>
</evidence>
<accession>V2XIE8</accession>
<feature type="region of interest" description="Disordered" evidence="14">
    <location>
        <begin position="120"/>
        <end position="154"/>
    </location>
</feature>
<evidence type="ECO:0000256" key="4">
    <source>
        <dbReference type="ARBA" id="ARBA00022448"/>
    </source>
</evidence>
<dbReference type="GO" id="GO:0044781">
    <property type="term" value="P:bacterial-type flagellum organization"/>
    <property type="evidence" value="ECO:0007669"/>
    <property type="project" value="UniProtKB-UniRule"/>
</dbReference>
<keyword evidence="18" id="KW-1185">Reference proteome</keyword>
<dbReference type="AlphaFoldDB" id="V2XIE8"/>
<feature type="domain" description="AAA+ ATPase" evidence="15">
    <location>
        <begin position="225"/>
        <end position="373"/>
    </location>
</feature>
<dbReference type="GO" id="GO:0005886">
    <property type="term" value="C:plasma membrane"/>
    <property type="evidence" value="ECO:0007669"/>
    <property type="project" value="UniProtKB-SubCell"/>
</dbReference>
<evidence type="ECO:0000256" key="8">
    <source>
        <dbReference type="ARBA" id="ARBA00022927"/>
    </source>
</evidence>
<dbReference type="InterPro" id="IPR047040">
    <property type="entry name" value="FlhF__GTPase_dom"/>
</dbReference>
<dbReference type="InterPro" id="IPR020006">
    <property type="entry name" value="FlhF"/>
</dbReference>
<dbReference type="Gene3D" id="1.20.120.1380">
    <property type="entry name" value="Flagellar FlhF biosynthesis protein, N domain"/>
    <property type="match status" value="1"/>
</dbReference>
<keyword evidence="4" id="KW-0813">Transport</keyword>
<feature type="domain" description="SRP54-type proteins GTP-binding" evidence="16">
    <location>
        <begin position="226"/>
        <end position="419"/>
    </location>
</feature>
<dbReference type="InterPro" id="IPR027417">
    <property type="entry name" value="P-loop_NTPase"/>
</dbReference>
<keyword evidence="10" id="KW-0472">Membrane</keyword>
<evidence type="ECO:0000313" key="17">
    <source>
        <dbReference type="EMBL" id="ESL01949.1"/>
    </source>
</evidence>
<dbReference type="SMART" id="SM00962">
    <property type="entry name" value="SRP54"/>
    <property type="match status" value="1"/>
</dbReference>
<reference evidence="17 18" key="1">
    <citation type="submission" date="2013-06" db="EMBL/GenBank/DDBJ databases">
        <authorList>
            <person name="Weinstock G."/>
            <person name="Sodergren E."/>
            <person name="Clifton S."/>
            <person name="Fulton L."/>
            <person name="Fulton B."/>
            <person name="Courtney L."/>
            <person name="Fronick C."/>
            <person name="Harrison M."/>
            <person name="Strong C."/>
            <person name="Farmer C."/>
            <person name="Delahaunty K."/>
            <person name="Markovic C."/>
            <person name="Hall O."/>
            <person name="Minx P."/>
            <person name="Tomlinson C."/>
            <person name="Mitreva M."/>
            <person name="Nelson J."/>
            <person name="Hou S."/>
            <person name="Wollam A."/>
            <person name="Pepin K.H."/>
            <person name="Johnson M."/>
            <person name="Bhonagiri V."/>
            <person name="Nash W.E."/>
            <person name="Warren W."/>
            <person name="Chinwalla A."/>
            <person name="Mardis E.R."/>
            <person name="Wilson R.K."/>
        </authorList>
    </citation>
    <scope>NUCLEOTIDE SEQUENCE [LARGE SCALE GENOMIC DNA]</scope>
    <source>
        <strain evidence="17 18">ATCC 51271</strain>
    </source>
</reference>